<dbReference type="EMBL" id="BX284601">
    <property type="protein sequence ID" value="CAB63339.2"/>
    <property type="molecule type" value="Genomic_DNA"/>
</dbReference>
<dbReference type="PaxDb" id="6239-Y106G6H.9"/>
<dbReference type="Pfam" id="PF00646">
    <property type="entry name" value="F-box"/>
    <property type="match status" value="1"/>
</dbReference>
<gene>
    <name evidence="2" type="ORF">CELE_Y106G6H.9</name>
    <name evidence="2 4" type="ORF">Y106G6H.9</name>
</gene>
<dbReference type="AGR" id="WB:WBGene00013721"/>
<dbReference type="PROSITE" id="PS50181">
    <property type="entry name" value="FBOX"/>
    <property type="match status" value="1"/>
</dbReference>
<dbReference type="PANTHER" id="PTHR22899">
    <property type="entry name" value="CYCLIN-RELATED F-BOX FAMILY"/>
    <property type="match status" value="1"/>
</dbReference>
<dbReference type="FunCoup" id="Q9U2Z8">
    <property type="interactions" value="252"/>
</dbReference>
<evidence type="ECO:0000259" key="1">
    <source>
        <dbReference type="PROSITE" id="PS50181"/>
    </source>
</evidence>
<proteinExistence type="predicted"/>
<dbReference type="WormBase" id="Y106G6H.9">
    <property type="protein sequence ID" value="CE53931"/>
    <property type="gene ID" value="WBGene00013721"/>
</dbReference>
<dbReference type="InterPro" id="IPR001810">
    <property type="entry name" value="F-box_dom"/>
</dbReference>
<dbReference type="SMR" id="Q9U2Z8"/>
<dbReference type="HOGENOM" id="CLU_957220_0_0_1"/>
<evidence type="ECO:0000313" key="2">
    <source>
        <dbReference type="EMBL" id="CAB63339.2"/>
    </source>
</evidence>
<dbReference type="PhylomeDB" id="Q9U2Z8"/>
<keyword evidence="3" id="KW-1185">Reference proteome</keyword>
<dbReference type="Proteomes" id="UP000001940">
    <property type="component" value="Chromosome I"/>
</dbReference>
<evidence type="ECO:0000313" key="4">
    <source>
        <dbReference type="WormBase" id="Y106G6H.9"/>
    </source>
</evidence>
<dbReference type="OrthoDB" id="5842403at2759"/>
<reference evidence="2 3" key="1">
    <citation type="journal article" date="1998" name="Science">
        <title>Genome sequence of the nematode C. elegans: a platform for investigating biology.</title>
        <authorList>
            <consortium name="The C. elegans sequencing consortium"/>
            <person name="Sulson J.E."/>
            <person name="Waterston R."/>
        </authorList>
    </citation>
    <scope>NUCLEOTIDE SEQUENCE [LARGE SCALE GENOMIC DNA]</scope>
    <source>
        <strain evidence="2 3">Bristol N2</strain>
    </source>
</reference>
<dbReference type="Bgee" id="WBGene00013721">
    <property type="expression patterns" value="Expressed in embryo and 3 other cell types or tissues"/>
</dbReference>
<feature type="domain" description="F-box" evidence="1">
    <location>
        <begin position="11"/>
        <end position="58"/>
    </location>
</feature>
<name>Q9U2Z8_CAEEL</name>
<dbReference type="AlphaFoldDB" id="Q9U2Z8"/>
<protein>
    <submittedName>
        <fullName evidence="2">F-box domain-containing protein</fullName>
    </submittedName>
</protein>
<dbReference type="InterPro" id="IPR053222">
    <property type="entry name" value="Zygotic_Embryogenesis-Asso"/>
</dbReference>
<dbReference type="InParanoid" id="Q9U2Z8"/>
<dbReference type="PANTHER" id="PTHR22899:SF0">
    <property type="entry name" value="F-BOX ASSOCIATED DOMAIN-CONTAINING PROTEIN-RELATED"/>
    <property type="match status" value="1"/>
</dbReference>
<organism evidence="2 3">
    <name type="scientific">Caenorhabditis elegans</name>
    <dbReference type="NCBI Taxonomy" id="6239"/>
    <lineage>
        <taxon>Eukaryota</taxon>
        <taxon>Metazoa</taxon>
        <taxon>Ecdysozoa</taxon>
        <taxon>Nematoda</taxon>
        <taxon>Chromadorea</taxon>
        <taxon>Rhabditida</taxon>
        <taxon>Rhabditina</taxon>
        <taxon>Rhabditomorpha</taxon>
        <taxon>Rhabditoidea</taxon>
        <taxon>Rhabditidae</taxon>
        <taxon>Peloderinae</taxon>
        <taxon>Caenorhabditis</taxon>
    </lineage>
</organism>
<dbReference type="UCSC" id="Y106G6H.9">
    <property type="organism name" value="c. elegans"/>
</dbReference>
<evidence type="ECO:0000313" key="3">
    <source>
        <dbReference type="Proteomes" id="UP000001940"/>
    </source>
</evidence>
<dbReference type="STRING" id="6239.Y106G6H.9.1"/>
<accession>Q9U2Z8</accession>
<sequence length="167" mass="19727">MPIHPNIKYSKFPLLQLPSKTIQNVLSILSPFELIDVSKSSTRVKRIVKEFTRTQRKGCYTLSVVANIVASVFIEKKDGRLYEQKYDPRTYYSPHDMTIYGDTEIKIRSIYSNDPVNEWIICAEYYMDILNCQINFFRLNLDTFQEHNQTIKHMMDMLLETPFQKSI</sequence>